<sequence length="82" mass="8991">MMARALSAGPPTLDRVSSPAYARPVPPRARRAAARGGTPFDPQESPLARTRRARRMARELALIHPDAHCELDFTNAFELLVA</sequence>
<protein>
    <submittedName>
        <fullName evidence="2">Endonuclease-3</fullName>
    </submittedName>
</protein>
<reference evidence="2 3" key="1">
    <citation type="submission" date="2016-12" db="EMBL/GenBank/DDBJ databases">
        <authorList>
            <person name="Song W.-J."/>
            <person name="Kurnit D.M."/>
        </authorList>
    </citation>
    <scope>NUCLEOTIDE SEQUENCE [LARGE SCALE GENOMIC DNA]</scope>
    <source>
        <strain evidence="2 3">DSM 43162</strain>
    </source>
</reference>
<organism evidence="2 3">
    <name type="scientific">Geodermatophilus obscurus</name>
    <dbReference type="NCBI Taxonomy" id="1861"/>
    <lineage>
        <taxon>Bacteria</taxon>
        <taxon>Bacillati</taxon>
        <taxon>Actinomycetota</taxon>
        <taxon>Actinomycetes</taxon>
        <taxon>Geodermatophilales</taxon>
        <taxon>Geodermatophilaceae</taxon>
        <taxon>Geodermatophilus</taxon>
    </lineage>
</organism>
<dbReference type="GO" id="GO:0004519">
    <property type="term" value="F:endonuclease activity"/>
    <property type="evidence" value="ECO:0007669"/>
    <property type="project" value="UniProtKB-KW"/>
</dbReference>
<feature type="non-terminal residue" evidence="2">
    <location>
        <position position="82"/>
    </location>
</feature>
<keyword evidence="2" id="KW-0378">Hydrolase</keyword>
<keyword evidence="2" id="KW-0255">Endonuclease</keyword>
<gene>
    <name evidence="2" type="ORF">SAMN05660350_05023</name>
</gene>
<evidence type="ECO:0000256" key="1">
    <source>
        <dbReference type="SAM" id="MobiDB-lite"/>
    </source>
</evidence>
<feature type="region of interest" description="Disordered" evidence="1">
    <location>
        <begin position="1"/>
        <end position="52"/>
    </location>
</feature>
<name>A0A1M7V1D7_9ACTN</name>
<accession>A0A1M7V1D7</accession>
<evidence type="ECO:0000313" key="3">
    <source>
        <dbReference type="Proteomes" id="UP000184428"/>
    </source>
</evidence>
<dbReference type="AlphaFoldDB" id="A0A1M7V1D7"/>
<dbReference type="EMBL" id="FRDM01000084">
    <property type="protein sequence ID" value="SHN89028.1"/>
    <property type="molecule type" value="Genomic_DNA"/>
</dbReference>
<proteinExistence type="predicted"/>
<dbReference type="Proteomes" id="UP000184428">
    <property type="component" value="Unassembled WGS sequence"/>
</dbReference>
<keyword evidence="2" id="KW-0540">Nuclease</keyword>
<evidence type="ECO:0000313" key="2">
    <source>
        <dbReference type="EMBL" id="SHN89028.1"/>
    </source>
</evidence>